<comment type="caution">
    <text evidence="1">The sequence shown here is derived from an EMBL/GenBank/DDBJ whole genome shotgun (WGS) entry which is preliminary data.</text>
</comment>
<dbReference type="Proteomes" id="UP001465976">
    <property type="component" value="Unassembled WGS sequence"/>
</dbReference>
<proteinExistence type="predicted"/>
<keyword evidence="2" id="KW-1185">Reference proteome</keyword>
<name>A0ABR3EZL5_9AGAR</name>
<accession>A0ABR3EZL5</accession>
<reference evidence="1 2" key="1">
    <citation type="submission" date="2024-02" db="EMBL/GenBank/DDBJ databases">
        <title>A draft genome for the cacao thread blight pathogen Marasmius crinis-equi.</title>
        <authorList>
            <person name="Cohen S.P."/>
            <person name="Baruah I.K."/>
            <person name="Amoako-Attah I."/>
            <person name="Bukari Y."/>
            <person name="Meinhardt L.W."/>
            <person name="Bailey B.A."/>
        </authorList>
    </citation>
    <scope>NUCLEOTIDE SEQUENCE [LARGE SCALE GENOMIC DNA]</scope>
    <source>
        <strain evidence="1 2">GH-76</strain>
    </source>
</reference>
<protein>
    <submittedName>
        <fullName evidence="1">Uncharacterized protein</fullName>
    </submittedName>
</protein>
<organism evidence="1 2">
    <name type="scientific">Marasmius crinis-equi</name>
    <dbReference type="NCBI Taxonomy" id="585013"/>
    <lineage>
        <taxon>Eukaryota</taxon>
        <taxon>Fungi</taxon>
        <taxon>Dikarya</taxon>
        <taxon>Basidiomycota</taxon>
        <taxon>Agaricomycotina</taxon>
        <taxon>Agaricomycetes</taxon>
        <taxon>Agaricomycetidae</taxon>
        <taxon>Agaricales</taxon>
        <taxon>Marasmiineae</taxon>
        <taxon>Marasmiaceae</taxon>
        <taxon>Marasmius</taxon>
    </lineage>
</organism>
<dbReference type="InterPro" id="IPR032675">
    <property type="entry name" value="LRR_dom_sf"/>
</dbReference>
<dbReference type="EMBL" id="JBAHYK010001356">
    <property type="protein sequence ID" value="KAL0568369.1"/>
    <property type="molecule type" value="Genomic_DNA"/>
</dbReference>
<sequence>MSLALQSQEDMDNFLPYLTTSGLAYLSLSSRDADRRNVLQVWPVWTASVTADFLARSACSLTTLCLKRLPITDRQAIILLELMPDLTSLQIEELEDPGVTSNRVVTDTFLQQLVVDQESYRLGQAGDSFLPRLTDIRLRLHGNNLSEQDLFAVVSSRWIPEVARQAETGIACLTSVDITVMGGDSKLESLQCYRDAGLRLNVTYQPIVG</sequence>
<gene>
    <name evidence="1" type="ORF">V5O48_013615</name>
</gene>
<evidence type="ECO:0000313" key="1">
    <source>
        <dbReference type="EMBL" id="KAL0568369.1"/>
    </source>
</evidence>
<dbReference type="Gene3D" id="3.80.10.10">
    <property type="entry name" value="Ribonuclease Inhibitor"/>
    <property type="match status" value="1"/>
</dbReference>
<evidence type="ECO:0000313" key="2">
    <source>
        <dbReference type="Proteomes" id="UP001465976"/>
    </source>
</evidence>